<comment type="caution">
    <text evidence="2">The sequence shown here is derived from an EMBL/GenBank/DDBJ whole genome shotgun (WGS) entry which is preliminary data.</text>
</comment>
<dbReference type="InterPro" id="IPR058913">
    <property type="entry name" value="Integrase_dom_put"/>
</dbReference>
<dbReference type="PANTHER" id="PTHR46791">
    <property type="entry name" value="EXPRESSED PROTEIN"/>
    <property type="match status" value="1"/>
</dbReference>
<dbReference type="Pfam" id="PF24764">
    <property type="entry name" value="rva_4"/>
    <property type="match status" value="1"/>
</dbReference>
<feature type="domain" description="Integrase core" evidence="1">
    <location>
        <begin position="68"/>
        <end position="143"/>
    </location>
</feature>
<proteinExistence type="predicted"/>
<gene>
    <name evidence="2" type="ORF">DFP72DRAFT_797972</name>
</gene>
<keyword evidence="3" id="KW-1185">Reference proteome</keyword>
<dbReference type="EMBL" id="JACGCI010000002">
    <property type="protein sequence ID" value="KAF6765326.1"/>
    <property type="molecule type" value="Genomic_DNA"/>
</dbReference>
<dbReference type="PANTHER" id="PTHR46791:SF5">
    <property type="entry name" value="CLR5 DOMAIN-CONTAINING PROTEIN-RELATED"/>
    <property type="match status" value="1"/>
</dbReference>
<evidence type="ECO:0000259" key="1">
    <source>
        <dbReference type="Pfam" id="PF24764"/>
    </source>
</evidence>
<name>A0A8H6IGX9_9AGAR</name>
<organism evidence="2 3">
    <name type="scientific">Ephemerocybe angulata</name>
    <dbReference type="NCBI Taxonomy" id="980116"/>
    <lineage>
        <taxon>Eukaryota</taxon>
        <taxon>Fungi</taxon>
        <taxon>Dikarya</taxon>
        <taxon>Basidiomycota</taxon>
        <taxon>Agaricomycotina</taxon>
        <taxon>Agaricomycetes</taxon>
        <taxon>Agaricomycetidae</taxon>
        <taxon>Agaricales</taxon>
        <taxon>Agaricineae</taxon>
        <taxon>Psathyrellaceae</taxon>
        <taxon>Ephemerocybe</taxon>
    </lineage>
</organism>
<reference evidence="2 3" key="1">
    <citation type="submission" date="2020-07" db="EMBL/GenBank/DDBJ databases">
        <title>Comparative genomics of pyrophilous fungi reveals a link between fire events and developmental genes.</title>
        <authorList>
            <consortium name="DOE Joint Genome Institute"/>
            <person name="Steindorff A.S."/>
            <person name="Carver A."/>
            <person name="Calhoun S."/>
            <person name="Stillman K."/>
            <person name="Liu H."/>
            <person name="Lipzen A."/>
            <person name="Pangilinan J."/>
            <person name="Labutti K."/>
            <person name="Bruns T.D."/>
            <person name="Grigoriev I.V."/>
        </authorList>
    </citation>
    <scope>NUCLEOTIDE SEQUENCE [LARGE SCALE GENOMIC DNA]</scope>
    <source>
        <strain evidence="2 3">CBS 144469</strain>
    </source>
</reference>
<dbReference type="OrthoDB" id="2686689at2759"/>
<evidence type="ECO:0000313" key="3">
    <source>
        <dbReference type="Proteomes" id="UP000521943"/>
    </source>
</evidence>
<accession>A0A8H6IGX9</accession>
<dbReference type="Proteomes" id="UP000521943">
    <property type="component" value="Unassembled WGS sequence"/>
</dbReference>
<sequence length="260" mass="29689">MSSVSEFLPKLLSIAHKCTQDGRFLLSSLPNVDRKAAEHIARQLSAIRSILVDITDFSVLTQQELSQARLWRDVRKDSLENFRQIFLHLEDVDLLCPDSPIHLTCLYLVFHQRIQRSLDETRTSWNNHTIRTARNKTPNAIYQLSRERAINAGYWHFDTGDAAEDVDDMYGEDPANIRPPLSEIHEDPIAPRSDAFASVEEEKDAGVVVTDDEELEEAREALKDMDFTVDDGNWGIDLYCQAVVRLTAYYDNCGTDEESD</sequence>
<evidence type="ECO:0000313" key="2">
    <source>
        <dbReference type="EMBL" id="KAF6765326.1"/>
    </source>
</evidence>
<dbReference type="AlphaFoldDB" id="A0A8H6IGX9"/>
<protein>
    <recommendedName>
        <fullName evidence="1">Integrase core domain-containing protein</fullName>
    </recommendedName>
</protein>